<dbReference type="EMBL" id="KZ293796">
    <property type="protein sequence ID" value="PBK79241.1"/>
    <property type="molecule type" value="Genomic_DNA"/>
</dbReference>
<dbReference type="OrthoDB" id="3223806at2759"/>
<keyword evidence="2" id="KW-1185">Reference proteome</keyword>
<protein>
    <submittedName>
        <fullName evidence="1">Uncharacterized protein</fullName>
    </submittedName>
</protein>
<proteinExistence type="predicted"/>
<organism evidence="1 2">
    <name type="scientific">Armillaria gallica</name>
    <name type="common">Bulbous honey fungus</name>
    <name type="synonym">Armillaria bulbosa</name>
    <dbReference type="NCBI Taxonomy" id="47427"/>
    <lineage>
        <taxon>Eukaryota</taxon>
        <taxon>Fungi</taxon>
        <taxon>Dikarya</taxon>
        <taxon>Basidiomycota</taxon>
        <taxon>Agaricomycotina</taxon>
        <taxon>Agaricomycetes</taxon>
        <taxon>Agaricomycetidae</taxon>
        <taxon>Agaricales</taxon>
        <taxon>Marasmiineae</taxon>
        <taxon>Physalacriaceae</taxon>
        <taxon>Armillaria</taxon>
    </lineage>
</organism>
<name>A0A2H3C843_ARMGA</name>
<sequence length="89" mass="10197">QALIEILKNDPHPSLKDLMTNVSHEVHKASLNMHSRIKTYKKDLKEWHRRSCTEAAVSVSDTVALEMTNFQDPQLSSHKPLNMNGRFSL</sequence>
<accession>A0A2H3C843</accession>
<dbReference type="STRING" id="47427.A0A2H3C843"/>
<gene>
    <name evidence="1" type="ORF">ARMGADRAFT_1021622</name>
</gene>
<dbReference type="Proteomes" id="UP000217790">
    <property type="component" value="Unassembled WGS sequence"/>
</dbReference>
<feature type="non-terminal residue" evidence="1">
    <location>
        <position position="1"/>
    </location>
</feature>
<reference evidence="2" key="1">
    <citation type="journal article" date="2017" name="Nat. Ecol. Evol.">
        <title>Genome expansion and lineage-specific genetic innovations in the forest pathogenic fungi Armillaria.</title>
        <authorList>
            <person name="Sipos G."/>
            <person name="Prasanna A.N."/>
            <person name="Walter M.C."/>
            <person name="O'Connor E."/>
            <person name="Balint B."/>
            <person name="Krizsan K."/>
            <person name="Kiss B."/>
            <person name="Hess J."/>
            <person name="Varga T."/>
            <person name="Slot J."/>
            <person name="Riley R."/>
            <person name="Boka B."/>
            <person name="Rigling D."/>
            <person name="Barry K."/>
            <person name="Lee J."/>
            <person name="Mihaltcheva S."/>
            <person name="LaButti K."/>
            <person name="Lipzen A."/>
            <person name="Waldron R."/>
            <person name="Moloney N.M."/>
            <person name="Sperisen C."/>
            <person name="Kredics L."/>
            <person name="Vagvoelgyi C."/>
            <person name="Patrignani A."/>
            <person name="Fitzpatrick D."/>
            <person name="Nagy I."/>
            <person name="Doyle S."/>
            <person name="Anderson J.B."/>
            <person name="Grigoriev I.V."/>
            <person name="Gueldener U."/>
            <person name="Muensterkoetter M."/>
            <person name="Nagy L.G."/>
        </authorList>
    </citation>
    <scope>NUCLEOTIDE SEQUENCE [LARGE SCALE GENOMIC DNA]</scope>
    <source>
        <strain evidence="2">Ar21-2</strain>
    </source>
</reference>
<dbReference type="InParanoid" id="A0A2H3C843"/>
<dbReference type="AlphaFoldDB" id="A0A2H3C843"/>
<evidence type="ECO:0000313" key="2">
    <source>
        <dbReference type="Proteomes" id="UP000217790"/>
    </source>
</evidence>
<evidence type="ECO:0000313" key="1">
    <source>
        <dbReference type="EMBL" id="PBK79241.1"/>
    </source>
</evidence>